<dbReference type="PRINTS" id="PR01302">
    <property type="entry name" value="TYPE3IMPPROT"/>
</dbReference>
<feature type="transmembrane region" description="Helical" evidence="14">
    <location>
        <begin position="87"/>
        <end position="117"/>
    </location>
</feature>
<keyword evidence="15" id="KW-0732">Signal</keyword>
<evidence type="ECO:0000313" key="16">
    <source>
        <dbReference type="EMBL" id="QDV05017.1"/>
    </source>
</evidence>
<dbReference type="GO" id="GO:0009425">
    <property type="term" value="C:bacterial-type flagellum basal body"/>
    <property type="evidence" value="ECO:0007669"/>
    <property type="project" value="UniProtKB-SubCell"/>
</dbReference>
<dbReference type="PANTHER" id="PTHR30587">
    <property type="entry name" value="FLAGELLAR BIOSYNTHETIC PROTEIN FLIP"/>
    <property type="match status" value="1"/>
</dbReference>
<dbReference type="GO" id="GO:0005886">
    <property type="term" value="C:plasma membrane"/>
    <property type="evidence" value="ECO:0007669"/>
    <property type="project" value="UniProtKB-SubCell"/>
</dbReference>
<dbReference type="InterPro" id="IPR005837">
    <property type="entry name" value="FliP"/>
</dbReference>
<comment type="subcellular location">
    <subcellularLocation>
        <location evidence="1">Bacterial flagellum basal body</location>
    </subcellularLocation>
    <subcellularLocation>
        <location evidence="2">Cell membrane</location>
        <topology evidence="2">Multi-pass membrane protein</topology>
    </subcellularLocation>
</comment>
<keyword evidence="10 14" id="KW-1133">Transmembrane helix</keyword>
<dbReference type="Pfam" id="PF00813">
    <property type="entry name" value="FliP"/>
    <property type="match status" value="1"/>
</dbReference>
<accession>A0A518ELQ1</accession>
<dbReference type="InterPro" id="IPR005838">
    <property type="entry name" value="T3SS_IM_P"/>
</dbReference>
<feature type="chain" id="PRO_5022209506" description="Flagellar biosynthetic protein FliP" evidence="15">
    <location>
        <begin position="24"/>
        <end position="323"/>
    </location>
</feature>
<feature type="transmembrane region" description="Helical" evidence="14">
    <location>
        <begin position="261"/>
        <end position="286"/>
    </location>
</feature>
<proteinExistence type="inferred from homology"/>
<sequence length="323" mass="34241" precursor="true">MTILRRLITVALLAMALFTSAGAATAPASQAFTGRSSTASSVNSGGSVQVGETVAAGVAARAREALEETQDPGAMGEEGRLSAAVEIALLLTVLSLLPAILITLTSFTRIVIVLSFVRRALSLNELPPNPVIIGLALFLTMFVMAPVGKELYAEAWTPYEAGDISVQEMGDRAWGSLSTFLVANTREKELRLFADLSGNESVFEYTKLAGQDGTVHASTDDPSVLAPDGVKPDVDASDLPLTVVIPAFILSELKTAFQMGFLLFLPFLVIDLVVSSVLLSMGMFMLPPVMISTPIKVLIFVLVDGWRLVTESVVTSFVMQAAS</sequence>
<dbReference type="GO" id="GO:0009306">
    <property type="term" value="P:protein secretion"/>
    <property type="evidence" value="ECO:0007669"/>
    <property type="project" value="InterPro"/>
</dbReference>
<reference evidence="16 17" key="1">
    <citation type="submission" date="2019-02" db="EMBL/GenBank/DDBJ databases">
        <title>Deep-cultivation of Planctomycetes and their phenomic and genomic characterization uncovers novel biology.</title>
        <authorList>
            <person name="Wiegand S."/>
            <person name="Jogler M."/>
            <person name="Boedeker C."/>
            <person name="Pinto D."/>
            <person name="Vollmers J."/>
            <person name="Rivas-Marin E."/>
            <person name="Kohn T."/>
            <person name="Peeters S.H."/>
            <person name="Heuer A."/>
            <person name="Rast P."/>
            <person name="Oberbeckmann S."/>
            <person name="Bunk B."/>
            <person name="Jeske O."/>
            <person name="Meyerdierks A."/>
            <person name="Storesund J.E."/>
            <person name="Kallscheuer N."/>
            <person name="Luecker S."/>
            <person name="Lage O.M."/>
            <person name="Pohl T."/>
            <person name="Merkel B.J."/>
            <person name="Hornburger P."/>
            <person name="Mueller R.-W."/>
            <person name="Bruemmer F."/>
            <person name="Labrenz M."/>
            <person name="Spormann A.M."/>
            <person name="Op den Camp H."/>
            <person name="Overmann J."/>
            <person name="Amann R."/>
            <person name="Jetten M.S.M."/>
            <person name="Mascher T."/>
            <person name="Medema M.H."/>
            <person name="Devos D.P."/>
            <person name="Kaster A.-K."/>
            <person name="Ovreas L."/>
            <person name="Rohde M."/>
            <person name="Galperin M.Y."/>
            <person name="Jogler C."/>
        </authorList>
    </citation>
    <scope>NUCLEOTIDE SEQUENCE [LARGE SCALE GENOMIC DNA]</scope>
    <source>
        <strain evidence="16 17">Poly30</strain>
    </source>
</reference>
<evidence type="ECO:0000256" key="7">
    <source>
        <dbReference type="ARBA" id="ARBA00022692"/>
    </source>
</evidence>
<evidence type="ECO:0000256" key="3">
    <source>
        <dbReference type="ARBA" id="ARBA00006257"/>
    </source>
</evidence>
<evidence type="ECO:0000256" key="13">
    <source>
        <dbReference type="ARBA" id="ARBA00023225"/>
    </source>
</evidence>
<evidence type="ECO:0000256" key="4">
    <source>
        <dbReference type="ARBA" id="ARBA00021714"/>
    </source>
</evidence>
<dbReference type="Proteomes" id="UP000320390">
    <property type="component" value="Chromosome"/>
</dbReference>
<keyword evidence="12" id="KW-0975">Bacterial flagellum</keyword>
<evidence type="ECO:0000256" key="6">
    <source>
        <dbReference type="ARBA" id="ARBA00022475"/>
    </source>
</evidence>
<evidence type="ECO:0000256" key="10">
    <source>
        <dbReference type="ARBA" id="ARBA00022989"/>
    </source>
</evidence>
<evidence type="ECO:0000256" key="14">
    <source>
        <dbReference type="SAM" id="Phobius"/>
    </source>
</evidence>
<dbReference type="RefSeq" id="WP_419190874.1">
    <property type="nucleotide sequence ID" value="NZ_CP036434.1"/>
</dbReference>
<evidence type="ECO:0000256" key="2">
    <source>
        <dbReference type="ARBA" id="ARBA00004651"/>
    </source>
</evidence>
<keyword evidence="11 14" id="KW-0472">Membrane</keyword>
<evidence type="ECO:0000256" key="1">
    <source>
        <dbReference type="ARBA" id="ARBA00004117"/>
    </source>
</evidence>
<keyword evidence="16" id="KW-0282">Flagellum</keyword>
<organism evidence="16 17">
    <name type="scientific">Saltatorellus ferox</name>
    <dbReference type="NCBI Taxonomy" id="2528018"/>
    <lineage>
        <taxon>Bacteria</taxon>
        <taxon>Pseudomonadati</taxon>
        <taxon>Planctomycetota</taxon>
        <taxon>Planctomycetia</taxon>
        <taxon>Planctomycetia incertae sedis</taxon>
        <taxon>Saltatorellus</taxon>
    </lineage>
</organism>
<feature type="signal peptide" evidence="15">
    <location>
        <begin position="1"/>
        <end position="23"/>
    </location>
</feature>
<keyword evidence="8" id="KW-1005">Bacterial flagellum biogenesis</keyword>
<evidence type="ECO:0000256" key="8">
    <source>
        <dbReference type="ARBA" id="ARBA00022795"/>
    </source>
</evidence>
<evidence type="ECO:0000256" key="12">
    <source>
        <dbReference type="ARBA" id="ARBA00023143"/>
    </source>
</evidence>
<evidence type="ECO:0000256" key="15">
    <source>
        <dbReference type="SAM" id="SignalP"/>
    </source>
</evidence>
<keyword evidence="16" id="KW-0969">Cilium</keyword>
<dbReference type="GO" id="GO:0044781">
    <property type="term" value="P:bacterial-type flagellum organization"/>
    <property type="evidence" value="ECO:0007669"/>
    <property type="project" value="UniProtKB-KW"/>
</dbReference>
<gene>
    <name evidence="16" type="primary">fliP</name>
    <name evidence="16" type="ORF">Poly30_05120</name>
</gene>
<keyword evidence="9" id="KW-0653">Protein transport</keyword>
<feature type="transmembrane region" description="Helical" evidence="14">
    <location>
        <begin position="129"/>
        <end position="148"/>
    </location>
</feature>
<keyword evidence="6" id="KW-1003">Cell membrane</keyword>
<comment type="similarity">
    <text evidence="3">Belongs to the FliP/MopC/SpaP family.</text>
</comment>
<dbReference type="PROSITE" id="PS01061">
    <property type="entry name" value="FLIP_2"/>
    <property type="match status" value="1"/>
</dbReference>
<keyword evidence="16" id="KW-0966">Cell projection</keyword>
<protein>
    <recommendedName>
        <fullName evidence="4">Flagellar biosynthetic protein FliP</fullName>
    </recommendedName>
</protein>
<dbReference type="PRINTS" id="PR00951">
    <property type="entry name" value="FLGBIOSNFLIP"/>
</dbReference>
<evidence type="ECO:0000256" key="11">
    <source>
        <dbReference type="ARBA" id="ARBA00023136"/>
    </source>
</evidence>
<evidence type="ECO:0000313" key="17">
    <source>
        <dbReference type="Proteomes" id="UP000320390"/>
    </source>
</evidence>
<name>A0A518ELQ1_9BACT</name>
<keyword evidence="7 14" id="KW-0812">Transmembrane</keyword>
<keyword evidence="13" id="KW-1006">Bacterial flagellum protein export</keyword>
<dbReference type="EMBL" id="CP036434">
    <property type="protein sequence ID" value="QDV05017.1"/>
    <property type="molecule type" value="Genomic_DNA"/>
</dbReference>
<dbReference type="PROSITE" id="PS01060">
    <property type="entry name" value="FLIP_1"/>
    <property type="match status" value="1"/>
</dbReference>
<dbReference type="AlphaFoldDB" id="A0A518ELQ1"/>
<evidence type="ECO:0000256" key="9">
    <source>
        <dbReference type="ARBA" id="ARBA00022927"/>
    </source>
</evidence>
<dbReference type="PANTHER" id="PTHR30587:SF0">
    <property type="entry name" value="FLAGELLAR BIOSYNTHETIC PROTEIN FLIP"/>
    <property type="match status" value="1"/>
</dbReference>
<evidence type="ECO:0000256" key="5">
    <source>
        <dbReference type="ARBA" id="ARBA00022448"/>
    </source>
</evidence>
<keyword evidence="5" id="KW-0813">Transport</keyword>
<keyword evidence="17" id="KW-1185">Reference proteome</keyword>